<name>A0A9X7JVG2_9ACTN</name>
<accession>A0A9X7JVG2</accession>
<evidence type="ECO:0000256" key="1">
    <source>
        <dbReference type="SAM" id="MobiDB-lite"/>
    </source>
</evidence>
<dbReference type="Proteomes" id="UP000242427">
    <property type="component" value="Unassembled WGS sequence"/>
</dbReference>
<reference evidence="2 3" key="1">
    <citation type="submission" date="2018-03" db="EMBL/GenBank/DDBJ databases">
        <title>Chitinolytic properties of Streptosporangium nondiastaticum TBG75A20.</title>
        <authorList>
            <person name="Gayathri V."/>
            <person name="Shiburaj S."/>
        </authorList>
    </citation>
    <scope>NUCLEOTIDE SEQUENCE [LARGE SCALE GENOMIC DNA]</scope>
    <source>
        <strain evidence="2 3">TBG75A20</strain>
    </source>
</reference>
<evidence type="ECO:0000313" key="3">
    <source>
        <dbReference type="Proteomes" id="UP000242427"/>
    </source>
</evidence>
<organism evidence="2 3">
    <name type="scientific">Streptosporangium nondiastaticum</name>
    <dbReference type="NCBI Taxonomy" id="35764"/>
    <lineage>
        <taxon>Bacteria</taxon>
        <taxon>Bacillati</taxon>
        <taxon>Actinomycetota</taxon>
        <taxon>Actinomycetes</taxon>
        <taxon>Streptosporangiales</taxon>
        <taxon>Streptosporangiaceae</taxon>
        <taxon>Streptosporangium</taxon>
    </lineage>
</organism>
<dbReference type="OrthoDB" id="4234897at2"/>
<proteinExistence type="predicted"/>
<evidence type="ECO:0000313" key="2">
    <source>
        <dbReference type="EMBL" id="PSJ30587.1"/>
    </source>
</evidence>
<gene>
    <name evidence="2" type="ORF">B7P34_00825</name>
</gene>
<dbReference type="AlphaFoldDB" id="A0A9X7JVG2"/>
<keyword evidence="3" id="KW-1185">Reference proteome</keyword>
<comment type="caution">
    <text evidence="2">The sequence shown here is derived from an EMBL/GenBank/DDBJ whole genome shotgun (WGS) entry which is preliminary data.</text>
</comment>
<feature type="region of interest" description="Disordered" evidence="1">
    <location>
        <begin position="1"/>
        <end position="23"/>
    </location>
</feature>
<protein>
    <submittedName>
        <fullName evidence="2">Uncharacterized protein</fullName>
    </submittedName>
</protein>
<sequence length="87" mass="9182">MATFQLGESVSRKGLTSIGSAAPPPVVLRAQPDSYVRLQTPEELQAWEEAVRATTGLRIDARDMAGSASESCSCGCSDDCCVDCAEQ</sequence>
<dbReference type="EMBL" id="PXWG01000001">
    <property type="protein sequence ID" value="PSJ30587.1"/>
    <property type="molecule type" value="Genomic_DNA"/>
</dbReference>